<dbReference type="EMBL" id="SBLB01000003">
    <property type="protein sequence ID" value="RYC69764.1"/>
    <property type="molecule type" value="Genomic_DNA"/>
</dbReference>
<organism evidence="1 2">
    <name type="scientific">Spirosoma sordidisoli</name>
    <dbReference type="NCBI Taxonomy" id="2502893"/>
    <lineage>
        <taxon>Bacteria</taxon>
        <taxon>Pseudomonadati</taxon>
        <taxon>Bacteroidota</taxon>
        <taxon>Cytophagia</taxon>
        <taxon>Cytophagales</taxon>
        <taxon>Cytophagaceae</taxon>
        <taxon>Spirosoma</taxon>
    </lineage>
</organism>
<keyword evidence="2" id="KW-1185">Reference proteome</keyword>
<gene>
    <name evidence="1" type="ORF">EQG79_14305</name>
</gene>
<protein>
    <submittedName>
        <fullName evidence="1">Uncharacterized protein</fullName>
    </submittedName>
</protein>
<dbReference type="AlphaFoldDB" id="A0A4Q2UKF2"/>
<reference evidence="1 2" key="1">
    <citation type="submission" date="2019-01" db="EMBL/GenBank/DDBJ databases">
        <title>Spirosoma flava sp. nov., a propanil-degrading bacterium isolated from herbicide-contaminated soil.</title>
        <authorList>
            <person name="Zhang L."/>
            <person name="Jiang J.-D."/>
        </authorList>
    </citation>
    <scope>NUCLEOTIDE SEQUENCE [LARGE SCALE GENOMIC DNA]</scope>
    <source>
        <strain evidence="1 2">TY50</strain>
    </source>
</reference>
<evidence type="ECO:0000313" key="2">
    <source>
        <dbReference type="Proteomes" id="UP000290407"/>
    </source>
</evidence>
<dbReference type="Proteomes" id="UP000290407">
    <property type="component" value="Unassembled WGS sequence"/>
</dbReference>
<name>A0A4Q2UKF2_9BACT</name>
<comment type="caution">
    <text evidence="1">The sequence shown here is derived from an EMBL/GenBank/DDBJ whole genome shotgun (WGS) entry which is preliminary data.</text>
</comment>
<dbReference type="RefSeq" id="WP_129602092.1">
    <property type="nucleotide sequence ID" value="NZ_SBLB01000003.1"/>
</dbReference>
<evidence type="ECO:0000313" key="1">
    <source>
        <dbReference type="EMBL" id="RYC69764.1"/>
    </source>
</evidence>
<sequence>MNTTDIVTEYGAYYRKQGQNAQRLFQVARRTVESESIFTPIITDETIWQAAKVVFGRLVQAYQKGFTPINPLDFKPVEIRMFHQKVDTKETPHDLEASWLGFLAGDGVKPAEWPFVRWWIETQVIPQIQEDIEVFEIGKGVRVEPTAGTAGAVGASMNGFLTIIANHITAGRTTPIAMGALPTGANADKELVDYFEDFSDLINKKYWKKPMQLNVNEELERQYQRGLLEKYGKNYVMNEQNLTVKFSNLTLKGLPSMEGSDRIFCSPKDNCVSLNKKTQNQAVFDIQSFDREVKLLSDWWKGVGFILPELVFCNDQV</sequence>
<proteinExistence type="predicted"/>
<accession>A0A4Q2UKF2</accession>